<comment type="caution">
    <text evidence="2">The sequence shown here is derived from an EMBL/GenBank/DDBJ whole genome shotgun (WGS) entry which is preliminary data.</text>
</comment>
<dbReference type="AlphaFoldDB" id="K2P3D8"/>
<evidence type="ECO:0000313" key="2">
    <source>
        <dbReference type="EMBL" id="EKF41906.1"/>
    </source>
</evidence>
<keyword evidence="2" id="KW-0808">Transferase</keyword>
<accession>K2P3D8</accession>
<dbReference type="Pfam" id="PF01553">
    <property type="entry name" value="Acyltransferase"/>
    <property type="match status" value="1"/>
</dbReference>
<protein>
    <submittedName>
        <fullName evidence="2">Phospholipid/glycerol acyltransferase</fullName>
    </submittedName>
</protein>
<dbReference type="SMART" id="SM00563">
    <property type="entry name" value="PlsC"/>
    <property type="match status" value="1"/>
</dbReference>
<evidence type="ECO:0000313" key="3">
    <source>
        <dbReference type="Proteomes" id="UP000007374"/>
    </source>
</evidence>
<dbReference type="SUPFAM" id="SSF69593">
    <property type="entry name" value="Glycerol-3-phosphate (1)-acyltransferase"/>
    <property type="match status" value="1"/>
</dbReference>
<dbReference type="PATRIC" id="fig|1231190.3.peg.2611"/>
<dbReference type="InterPro" id="IPR002123">
    <property type="entry name" value="Plipid/glycerol_acylTrfase"/>
</dbReference>
<dbReference type="GO" id="GO:0016746">
    <property type="term" value="F:acyltransferase activity"/>
    <property type="evidence" value="ECO:0007669"/>
    <property type="project" value="UniProtKB-KW"/>
</dbReference>
<dbReference type="OrthoDB" id="1113830at2"/>
<keyword evidence="3" id="KW-1185">Reference proteome</keyword>
<proteinExistence type="predicted"/>
<dbReference type="RefSeq" id="WP_009450687.1">
    <property type="nucleotide sequence ID" value="NZ_AMSI01000008.1"/>
</dbReference>
<name>K2P3D8_9HYPH</name>
<dbReference type="EMBL" id="AMSI01000008">
    <property type="protein sequence ID" value="EKF41906.1"/>
    <property type="molecule type" value="Genomic_DNA"/>
</dbReference>
<keyword evidence="2" id="KW-0012">Acyltransferase</keyword>
<dbReference type="STRING" id="721133.SAMN05216176_104214"/>
<organism evidence="2 3">
    <name type="scientific">Nitratireductor indicus C115</name>
    <dbReference type="NCBI Taxonomy" id="1231190"/>
    <lineage>
        <taxon>Bacteria</taxon>
        <taxon>Pseudomonadati</taxon>
        <taxon>Pseudomonadota</taxon>
        <taxon>Alphaproteobacteria</taxon>
        <taxon>Hyphomicrobiales</taxon>
        <taxon>Phyllobacteriaceae</taxon>
        <taxon>Nitratireductor</taxon>
    </lineage>
</organism>
<dbReference type="eggNOG" id="COG0204">
    <property type="taxonomic scope" value="Bacteria"/>
</dbReference>
<dbReference type="Proteomes" id="UP000007374">
    <property type="component" value="Unassembled WGS sequence"/>
</dbReference>
<sequence>MDLHTALTSVAAVLGNRVLGREFYAADTPHVVDQLIAERTTHLSQRALWPLAQPFLYRFFHYRQAVRMADEVGELSGWDSFSYISRLLSLDVTSQGLENIPAKGGFILAPNHPTGIADGIAVFDLMKTLRKDLAIFANRDALRVNPRFRDIVIPVEWRAAEKSHAKSRDTLEMTAKAFSNGKAVVLFPSGRIAYWNKDKLTERPWQPSVVALARRYEVPVIPVNITARNSGLFYLLSRYSTELRDMTLFHELLNKKGRAINMIIGKPIEPDALGGGEPADVAARLQEHTVHRLREDASAMFEG</sequence>
<reference evidence="2 3" key="1">
    <citation type="journal article" date="2012" name="J. Bacteriol.">
        <title>Genome Sequence of Nitratireductor indicus Type Strain C115.</title>
        <authorList>
            <person name="Lai Q."/>
            <person name="Li G."/>
            <person name="Yu Z."/>
            <person name="Shao Z."/>
        </authorList>
    </citation>
    <scope>NUCLEOTIDE SEQUENCE [LARGE SCALE GENOMIC DNA]</scope>
    <source>
        <strain evidence="2 3">C115</strain>
    </source>
</reference>
<gene>
    <name evidence="2" type="ORF">NA8A_12575</name>
</gene>
<feature type="domain" description="Phospholipid/glycerol acyltransferase" evidence="1">
    <location>
        <begin position="106"/>
        <end position="228"/>
    </location>
</feature>
<evidence type="ECO:0000259" key="1">
    <source>
        <dbReference type="SMART" id="SM00563"/>
    </source>
</evidence>